<proteinExistence type="predicted"/>
<reference evidence="2 3" key="1">
    <citation type="submission" date="2020-02" db="EMBL/GenBank/DDBJ databases">
        <title>Genome sequence of the type strain CCBAU10050 of Rhizobium daejeonense.</title>
        <authorList>
            <person name="Gao J."/>
            <person name="Sun J."/>
        </authorList>
    </citation>
    <scope>NUCLEOTIDE SEQUENCE [LARGE SCALE GENOMIC DNA]</scope>
    <source>
        <strain evidence="2 3">CCBAU10050</strain>
    </source>
</reference>
<dbReference type="GO" id="GO:0016788">
    <property type="term" value="F:hydrolase activity, acting on ester bonds"/>
    <property type="evidence" value="ECO:0007669"/>
    <property type="project" value="UniProtKB-ARBA"/>
</dbReference>
<evidence type="ECO:0000313" key="2">
    <source>
        <dbReference type="EMBL" id="NGO66149.1"/>
    </source>
</evidence>
<dbReference type="SUPFAM" id="SSF52266">
    <property type="entry name" value="SGNH hydrolase"/>
    <property type="match status" value="1"/>
</dbReference>
<dbReference type="RefSeq" id="WP_163901730.1">
    <property type="nucleotide sequence ID" value="NZ_CP048427.1"/>
</dbReference>
<name>A0A6M1S4P7_9HYPH</name>
<sequence>MIGIGIALTGQALAGGRPFIHLSGQVIDDDRAAGSLVGVISVENTASVSWSFTLEDNADGMFALSGNSLVTGINPLNHGTAPSPKIMLTATDGERSIRQPFSINVRRPLPTLPLAAGAKVVGLGHSFIQRGGWATVAGGSPKDLAASIVRGVLPWIRLRDNRFNLDVWHDVNNNLGNDNYISGAFQGRGGDHIVAEGSAPGTITRTPYVAALRPGIVYLDIGTNDISSGAGMDSPRKLIERLDRQLNLLRNEGIWTVIQTITDRGVWEEGSEKAVMVAGVNAWIKAQAAREGVRVCDLTGSGFNYPGFDDTLFGGDAIHPNPKGAERMSGILLPILQSMVSTGEHMDLSEPSVLSALNLWSDAAFASTTAATGTGTSGTRVSSLAITRASGDSTATCSVETTGSYKTQVVTITPSGTLSGNRHEEWRVAKSAALTLSTTGIIPGTDWLESGIHVELNPWDGWLSIYWQMEFYNAANAQAFIARGGLQNADYTTQDLPLAADGFSGWLKIPPFLIPVGIDATTLRIATRPLVVNINRRVSGQGVIKVSKPFLRKCADPRPAWNAV</sequence>
<evidence type="ECO:0000259" key="1">
    <source>
        <dbReference type="Pfam" id="PF13472"/>
    </source>
</evidence>
<dbReference type="InterPro" id="IPR013830">
    <property type="entry name" value="SGNH_hydro"/>
</dbReference>
<comment type="caution">
    <text evidence="2">The sequence shown here is derived from an EMBL/GenBank/DDBJ whole genome shotgun (WGS) entry which is preliminary data.</text>
</comment>
<dbReference type="Proteomes" id="UP000477849">
    <property type="component" value="Unassembled WGS sequence"/>
</dbReference>
<dbReference type="AlphaFoldDB" id="A0A6M1S4P7"/>
<feature type="domain" description="SGNH hydrolase-type esterase" evidence="1">
    <location>
        <begin position="173"/>
        <end position="326"/>
    </location>
</feature>
<gene>
    <name evidence="2" type="ORF">G6N76_21035</name>
</gene>
<keyword evidence="3" id="KW-1185">Reference proteome</keyword>
<dbReference type="Pfam" id="PF13472">
    <property type="entry name" value="Lipase_GDSL_2"/>
    <property type="match status" value="1"/>
</dbReference>
<accession>A0A6M1S4P7</accession>
<protein>
    <recommendedName>
        <fullName evidence="1">SGNH hydrolase-type esterase domain-containing protein</fullName>
    </recommendedName>
</protein>
<evidence type="ECO:0000313" key="3">
    <source>
        <dbReference type="Proteomes" id="UP000477849"/>
    </source>
</evidence>
<dbReference type="EMBL" id="JAAKZH010000009">
    <property type="protein sequence ID" value="NGO66149.1"/>
    <property type="molecule type" value="Genomic_DNA"/>
</dbReference>
<organism evidence="2 3">
    <name type="scientific">Rhizobium daejeonense</name>
    <dbReference type="NCBI Taxonomy" id="240521"/>
    <lineage>
        <taxon>Bacteria</taxon>
        <taxon>Pseudomonadati</taxon>
        <taxon>Pseudomonadota</taxon>
        <taxon>Alphaproteobacteria</taxon>
        <taxon>Hyphomicrobiales</taxon>
        <taxon>Rhizobiaceae</taxon>
        <taxon>Rhizobium/Agrobacterium group</taxon>
        <taxon>Rhizobium</taxon>
    </lineage>
</organism>
<dbReference type="InterPro" id="IPR036514">
    <property type="entry name" value="SGNH_hydro_sf"/>
</dbReference>
<dbReference type="Gene3D" id="3.40.50.1110">
    <property type="entry name" value="SGNH hydrolase"/>
    <property type="match status" value="1"/>
</dbReference>